<keyword evidence="3" id="KW-1185">Reference proteome</keyword>
<organism evidence="2 3">
    <name type="scientific">Natronoglomus mannanivorans</name>
    <dbReference type="NCBI Taxonomy" id="2979990"/>
    <lineage>
        <taxon>Archaea</taxon>
        <taxon>Methanobacteriati</taxon>
        <taxon>Methanobacteriota</taxon>
        <taxon>Stenosarchaea group</taxon>
        <taxon>Halobacteria</taxon>
        <taxon>Halobacteriales</taxon>
        <taxon>Natrialbaceae</taxon>
        <taxon>Natronoglomus</taxon>
    </lineage>
</organism>
<name>A0ABT2QJD8_9EURY</name>
<gene>
    <name evidence="2" type="primary">cas6</name>
    <name evidence="2" type="ORF">OB955_20280</name>
</gene>
<sequence length="292" mass="31432">METTNGMGSQSTSRVRRVTATLTPESRFPVPQSDGYSVYSALLSVLSGVDADVGASVHDSPMGSLHCSGLQGPFGESDRSHHKTLLPGKTYELSIGIVHPDDADVFQALVNALVLEGEMIELSHGKLRVERFESEKTSHADILEEAAGVDNPSLEFDFRTATCIEEAGSVTTMFPTRQAVFSSLLGKWNRTAPDDLELEIDRETLASSVIEKPDDSSYRTHSVLVNRVEGDNGNPHPLFRQGFSGRCEYAFKDASDSVENAVTALALFGEYSGVGSAVARGCGNVTVEVDNQ</sequence>
<protein>
    <submittedName>
        <fullName evidence="2">CRISPR system precrRNA processing endoribonuclease RAMP protein Cas6</fullName>
    </submittedName>
</protein>
<dbReference type="CDD" id="cd21141">
    <property type="entry name" value="Cas6_III-like"/>
    <property type="match status" value="1"/>
</dbReference>
<dbReference type="InterPro" id="IPR019267">
    <property type="entry name" value="CRISPR-assoc_Cas6_C"/>
</dbReference>
<dbReference type="Pfam" id="PF10040">
    <property type="entry name" value="CRISPR_Cas6"/>
    <property type="match status" value="1"/>
</dbReference>
<dbReference type="Gene3D" id="3.30.70.1890">
    <property type="match status" value="1"/>
</dbReference>
<reference evidence="2 3" key="1">
    <citation type="submission" date="2022-09" db="EMBL/GenBank/DDBJ databases">
        <title>Enrichment on poylsaccharides allowed isolation of novel metabolic and taxonomic groups of Haloarchaea.</title>
        <authorList>
            <person name="Sorokin D.Y."/>
            <person name="Elcheninov A.G."/>
            <person name="Khizhniak T.V."/>
            <person name="Kolganova T.V."/>
            <person name="Kublanov I.V."/>
        </authorList>
    </citation>
    <scope>NUCLEOTIDE SEQUENCE [LARGE SCALE GENOMIC DNA]</scope>
    <source>
        <strain evidence="2 3">AArc-m2/3/4</strain>
    </source>
</reference>
<evidence type="ECO:0000259" key="1">
    <source>
        <dbReference type="Pfam" id="PF10040"/>
    </source>
</evidence>
<accession>A0ABT2QJD8</accession>
<feature type="domain" description="CRISPR-associated protein Cas6 C-terminal" evidence="1">
    <location>
        <begin position="157"/>
        <end position="285"/>
    </location>
</feature>
<comment type="caution">
    <text evidence="2">The sequence shown here is derived from an EMBL/GenBank/DDBJ whole genome shotgun (WGS) entry which is preliminary data.</text>
</comment>
<proteinExistence type="predicted"/>
<evidence type="ECO:0000313" key="2">
    <source>
        <dbReference type="EMBL" id="MCU4975045.1"/>
    </source>
</evidence>
<dbReference type="Gene3D" id="3.30.70.1900">
    <property type="match status" value="1"/>
</dbReference>
<dbReference type="RefSeq" id="WP_338008917.1">
    <property type="nucleotide sequence ID" value="NZ_JAOPKB010000015.1"/>
</dbReference>
<dbReference type="Proteomes" id="UP001320972">
    <property type="component" value="Unassembled WGS sequence"/>
</dbReference>
<evidence type="ECO:0000313" key="3">
    <source>
        <dbReference type="Proteomes" id="UP001320972"/>
    </source>
</evidence>
<dbReference type="InterPro" id="IPR045747">
    <property type="entry name" value="CRISPR-assoc_prot_Cas6_N_sf"/>
</dbReference>
<dbReference type="EMBL" id="JAOPKB010000015">
    <property type="protein sequence ID" value="MCU4975045.1"/>
    <property type="molecule type" value="Genomic_DNA"/>
</dbReference>